<proteinExistence type="predicted"/>
<gene>
    <name evidence="1" type="ORF">WMO63_21615</name>
</gene>
<accession>A0ABV1F636</accession>
<name>A0ABV1F636_9BACI</name>
<dbReference type="Proteomes" id="UP001465426">
    <property type="component" value="Unassembled WGS sequence"/>
</dbReference>
<organism evidence="1 2">
    <name type="scientific">Niallia hominis</name>
    <dbReference type="NCBI Taxonomy" id="3133173"/>
    <lineage>
        <taxon>Bacteria</taxon>
        <taxon>Bacillati</taxon>
        <taxon>Bacillota</taxon>
        <taxon>Bacilli</taxon>
        <taxon>Bacillales</taxon>
        <taxon>Bacillaceae</taxon>
        <taxon>Niallia</taxon>
    </lineage>
</organism>
<keyword evidence="2" id="KW-1185">Reference proteome</keyword>
<comment type="caution">
    <text evidence="1">The sequence shown here is derived from an EMBL/GenBank/DDBJ whole genome shotgun (WGS) entry which is preliminary data.</text>
</comment>
<evidence type="ECO:0000313" key="2">
    <source>
        <dbReference type="Proteomes" id="UP001465426"/>
    </source>
</evidence>
<protein>
    <submittedName>
        <fullName evidence="1">Uncharacterized protein</fullName>
    </submittedName>
</protein>
<dbReference type="EMBL" id="JBBMFN010000088">
    <property type="protein sequence ID" value="MEQ2468260.1"/>
    <property type="molecule type" value="Genomic_DNA"/>
</dbReference>
<reference evidence="1 2" key="1">
    <citation type="submission" date="2024-03" db="EMBL/GenBank/DDBJ databases">
        <title>Human intestinal bacterial collection.</title>
        <authorList>
            <person name="Pauvert C."/>
            <person name="Hitch T.C.A."/>
            <person name="Clavel T."/>
        </authorList>
    </citation>
    <scope>NUCLEOTIDE SEQUENCE [LARGE SCALE GENOMIC DNA]</scope>
    <source>
        <strain evidence="1 2">CLA-SR-H024</strain>
    </source>
</reference>
<sequence>MSNLEKGNPSVHDLASISCPQKINYPSKIIGLMNENNIRSMGA</sequence>
<evidence type="ECO:0000313" key="1">
    <source>
        <dbReference type="EMBL" id="MEQ2468260.1"/>
    </source>
</evidence>